<dbReference type="AlphaFoldDB" id="A0AAV1JJI1"/>
<evidence type="ECO:0000313" key="1">
    <source>
        <dbReference type="EMBL" id="CAK1548577.1"/>
    </source>
</evidence>
<protein>
    <submittedName>
        <fullName evidence="1">Uncharacterized protein</fullName>
    </submittedName>
</protein>
<gene>
    <name evidence="1" type="ORF">LNINA_LOCUS7945</name>
</gene>
<keyword evidence="2" id="KW-1185">Reference proteome</keyword>
<dbReference type="Proteomes" id="UP001497472">
    <property type="component" value="Unassembled WGS sequence"/>
</dbReference>
<dbReference type="EMBL" id="CAVLEF010000010">
    <property type="protein sequence ID" value="CAK1548577.1"/>
    <property type="molecule type" value="Genomic_DNA"/>
</dbReference>
<comment type="caution">
    <text evidence="1">The sequence shown here is derived from an EMBL/GenBank/DDBJ whole genome shotgun (WGS) entry which is preliminary data.</text>
</comment>
<sequence length="210" mass="24789">MLQLSYEELHFMAVLIERRYKTIIFEATFFSARIPNYPKSMGSDILQITDGKEQNTIPSTDLMPHLRSHLEANFIFFSLKLILNHNPPQEFIEKVQFFEYFALILSLFPNQQLILHLKLQRPDELRILKKDLSFTWTADHIRILDSYENLRNILYVQKAQKGMEQVQYSSNIVVLCNNTLTLKVDEPLTVYRSIAISTEHEQEEFNFQSN</sequence>
<accession>A0AAV1JJI1</accession>
<proteinExistence type="predicted"/>
<name>A0AAV1JJI1_9NEOP</name>
<evidence type="ECO:0000313" key="2">
    <source>
        <dbReference type="Proteomes" id="UP001497472"/>
    </source>
</evidence>
<organism evidence="1 2">
    <name type="scientific">Leptosia nina</name>
    <dbReference type="NCBI Taxonomy" id="320188"/>
    <lineage>
        <taxon>Eukaryota</taxon>
        <taxon>Metazoa</taxon>
        <taxon>Ecdysozoa</taxon>
        <taxon>Arthropoda</taxon>
        <taxon>Hexapoda</taxon>
        <taxon>Insecta</taxon>
        <taxon>Pterygota</taxon>
        <taxon>Neoptera</taxon>
        <taxon>Endopterygota</taxon>
        <taxon>Lepidoptera</taxon>
        <taxon>Glossata</taxon>
        <taxon>Ditrysia</taxon>
        <taxon>Papilionoidea</taxon>
        <taxon>Pieridae</taxon>
        <taxon>Pierinae</taxon>
        <taxon>Leptosia</taxon>
    </lineage>
</organism>
<reference evidence="1 2" key="1">
    <citation type="submission" date="2023-11" db="EMBL/GenBank/DDBJ databases">
        <authorList>
            <person name="Okamura Y."/>
        </authorList>
    </citation>
    <scope>NUCLEOTIDE SEQUENCE [LARGE SCALE GENOMIC DNA]</scope>
</reference>